<protein>
    <submittedName>
        <fullName evidence="1">Uncharacterized protein</fullName>
    </submittedName>
</protein>
<comment type="caution">
    <text evidence="1">The sequence shown here is derived from an EMBL/GenBank/DDBJ whole genome shotgun (WGS) entry which is preliminary data.</text>
</comment>
<gene>
    <name evidence="1" type="ORF">N5I87_20815</name>
</gene>
<dbReference type="AlphaFoldDB" id="A0AAE3LCS4"/>
<dbReference type="RefSeq" id="WP_260772575.1">
    <property type="nucleotide sequence ID" value="NZ_JAOCQH010000003.1"/>
</dbReference>
<accession>A0AAE3LCS4</accession>
<evidence type="ECO:0000313" key="2">
    <source>
        <dbReference type="Proteomes" id="UP001164374"/>
    </source>
</evidence>
<dbReference type="Proteomes" id="UP001164374">
    <property type="component" value="Unassembled WGS sequence"/>
</dbReference>
<sequence>MDPHQQVLVKLIEKCARRHRRHEVFPDVCELAALSISNRGDTLQHDARGARYLEFVKPYEREEVECFLRVLGRLVEPLAGCHEDALSQVFEALQLSDHYRGQLLNLVIPTQTGPEWVESQGYRRLTRSKQFARYLRETKRQPKLAWRQKQG</sequence>
<dbReference type="EMBL" id="JAOCQJ010000005">
    <property type="protein sequence ID" value="MCT7318469.1"/>
    <property type="molecule type" value="Genomic_DNA"/>
</dbReference>
<name>A0AAE3LCS4_9RALS</name>
<reference evidence="1" key="1">
    <citation type="journal article" date="2023" name="Front. Microbiol.">
        <title>Ralstonia chuxiongensis sp. nov., Ralstonia mojiangensis sp. nov., and Ralstonia soli sp. nov., isolated from tobacco fields, are three novel species in the family Burkholderiaceae.</title>
        <authorList>
            <person name="Lu C.H."/>
            <person name="Zhang Y.Y."/>
            <person name="Jiang N."/>
            <person name="Chen W."/>
            <person name="Shao X."/>
            <person name="Zhao Z.M."/>
            <person name="Lu W.L."/>
            <person name="Hu X."/>
            <person name="Xi Y.X."/>
            <person name="Zou S.Y."/>
            <person name="Wei Q.J."/>
            <person name="Lin Z.L."/>
            <person name="Gong L."/>
            <person name="Gai X.T."/>
            <person name="Zhang L.Q."/>
            <person name="Li J.Y."/>
            <person name="Jin Y."/>
            <person name="Xia Z.Y."/>
        </authorList>
    </citation>
    <scope>NUCLEOTIDE SEQUENCE</scope>
    <source>
        <strain evidence="1">22TCCZM01-4</strain>
    </source>
</reference>
<reference evidence="1" key="2">
    <citation type="submission" date="2023-02" db="EMBL/GenBank/DDBJ databases">
        <authorList>
            <person name="Lu C.-H."/>
        </authorList>
    </citation>
    <scope>NUCLEOTIDE SEQUENCE</scope>
    <source>
        <strain evidence="1">22TCCZM01-4</strain>
    </source>
</reference>
<organism evidence="1 2">
    <name type="scientific">Ralstonia mojiangensis</name>
    <dbReference type="NCBI Taxonomy" id="2953895"/>
    <lineage>
        <taxon>Bacteria</taxon>
        <taxon>Pseudomonadati</taxon>
        <taxon>Pseudomonadota</taxon>
        <taxon>Betaproteobacteria</taxon>
        <taxon>Burkholderiales</taxon>
        <taxon>Burkholderiaceae</taxon>
        <taxon>Ralstonia</taxon>
    </lineage>
</organism>
<proteinExistence type="predicted"/>
<evidence type="ECO:0000313" key="1">
    <source>
        <dbReference type="EMBL" id="MCT7318469.1"/>
    </source>
</evidence>